<comment type="caution">
    <text evidence="2">The sequence shown here is derived from an EMBL/GenBank/DDBJ whole genome shotgun (WGS) entry which is preliminary data.</text>
</comment>
<feature type="region of interest" description="Disordered" evidence="1">
    <location>
        <begin position="98"/>
        <end position="117"/>
    </location>
</feature>
<evidence type="ECO:0000256" key="1">
    <source>
        <dbReference type="SAM" id="MobiDB-lite"/>
    </source>
</evidence>
<reference evidence="2" key="1">
    <citation type="submission" date="2020-01" db="EMBL/GenBank/DDBJ databases">
        <title>Genome sequence of Kobresia littledalei, the first chromosome-level genome in the family Cyperaceae.</title>
        <authorList>
            <person name="Qu G."/>
        </authorList>
    </citation>
    <scope>NUCLEOTIDE SEQUENCE</scope>
    <source>
        <strain evidence="2">C.B.Clarke</strain>
        <tissue evidence="2">Leaf</tissue>
    </source>
</reference>
<organism evidence="2 3">
    <name type="scientific">Carex littledalei</name>
    <dbReference type="NCBI Taxonomy" id="544730"/>
    <lineage>
        <taxon>Eukaryota</taxon>
        <taxon>Viridiplantae</taxon>
        <taxon>Streptophyta</taxon>
        <taxon>Embryophyta</taxon>
        <taxon>Tracheophyta</taxon>
        <taxon>Spermatophyta</taxon>
        <taxon>Magnoliopsida</taxon>
        <taxon>Liliopsida</taxon>
        <taxon>Poales</taxon>
        <taxon>Cyperaceae</taxon>
        <taxon>Cyperoideae</taxon>
        <taxon>Cariceae</taxon>
        <taxon>Carex</taxon>
        <taxon>Carex subgen. Euthyceras</taxon>
    </lineage>
</organism>
<evidence type="ECO:0000313" key="2">
    <source>
        <dbReference type="EMBL" id="KAF3325101.1"/>
    </source>
</evidence>
<dbReference type="PANTHER" id="PTHR33828">
    <property type="entry name" value="OS05G0596200 PROTEIN"/>
    <property type="match status" value="1"/>
</dbReference>
<dbReference type="AlphaFoldDB" id="A0A833QTT8"/>
<feature type="compositionally biased region" description="Basic residues" evidence="1">
    <location>
        <begin position="106"/>
        <end position="117"/>
    </location>
</feature>
<name>A0A833QTT8_9POAL</name>
<dbReference type="OrthoDB" id="361835at2759"/>
<sequence length="117" mass="13909">MGKKRKVGESGEREELEQLRSEEDKPDKKKQKRKRERQLDSSQEKPKHHRDPHRVFLESLYQQLPDNELARQWMIEWGLLPHEEAIKVLENVLNERDVPPDGVGKAKAKLKKKKVRL</sequence>
<feature type="compositionally biased region" description="Basic and acidic residues" evidence="1">
    <location>
        <begin position="7"/>
        <end position="27"/>
    </location>
</feature>
<dbReference type="EMBL" id="SWLB01000021">
    <property type="protein sequence ID" value="KAF3325101.1"/>
    <property type="molecule type" value="Genomic_DNA"/>
</dbReference>
<gene>
    <name evidence="2" type="ORF">FCM35_KLT11258</name>
</gene>
<dbReference type="PANTHER" id="PTHR33828:SF2">
    <property type="entry name" value="NUCLEOLIN"/>
    <property type="match status" value="1"/>
</dbReference>
<protein>
    <submittedName>
        <fullName evidence="2">Muscle M-line assembly protein unc-89-like protein</fullName>
    </submittedName>
</protein>
<dbReference type="Proteomes" id="UP000623129">
    <property type="component" value="Unassembled WGS sequence"/>
</dbReference>
<proteinExistence type="predicted"/>
<keyword evidence="3" id="KW-1185">Reference proteome</keyword>
<feature type="region of interest" description="Disordered" evidence="1">
    <location>
        <begin position="1"/>
        <end position="54"/>
    </location>
</feature>
<evidence type="ECO:0000313" key="3">
    <source>
        <dbReference type="Proteomes" id="UP000623129"/>
    </source>
</evidence>
<accession>A0A833QTT8</accession>